<sequence>SWLKIHRGRLINFRGITVTNNKRCAEDWIKKVVRDKVGFSANQKRLAWNHNTGAMAVNLAVLLGAKKIYLLGFDMKLESKRGDANWFRNEKDKPNAQSYPRFLSGFEHVKAGVKQAGVEVVNTNPNSAMECFPKVKLNDVLA</sequence>
<comment type="caution">
    <text evidence="1">The sequence shown here is derived from an EMBL/GenBank/DDBJ whole genome shotgun (WGS) entry which is preliminary data.</text>
</comment>
<evidence type="ECO:0000313" key="1">
    <source>
        <dbReference type="EMBL" id="GAG26616.1"/>
    </source>
</evidence>
<feature type="non-terminal residue" evidence="1">
    <location>
        <position position="1"/>
    </location>
</feature>
<proteinExistence type="predicted"/>
<accession>X0XNS7</accession>
<evidence type="ECO:0008006" key="2">
    <source>
        <dbReference type="Google" id="ProtNLM"/>
    </source>
</evidence>
<name>X0XNS7_9ZZZZ</name>
<protein>
    <recommendedName>
        <fullName evidence="2">DUF115 domain-containing protein</fullName>
    </recommendedName>
</protein>
<dbReference type="AlphaFoldDB" id="X0XNS7"/>
<dbReference type="EMBL" id="BARS01037490">
    <property type="protein sequence ID" value="GAG26616.1"/>
    <property type="molecule type" value="Genomic_DNA"/>
</dbReference>
<dbReference type="Gene3D" id="3.90.1480.10">
    <property type="entry name" value="Alpha-2,3-sialyltransferase"/>
    <property type="match status" value="1"/>
</dbReference>
<reference evidence="1" key="1">
    <citation type="journal article" date="2014" name="Front. Microbiol.">
        <title>High frequency of phylogenetically diverse reductive dehalogenase-homologous genes in deep subseafloor sedimentary metagenomes.</title>
        <authorList>
            <person name="Kawai M."/>
            <person name="Futagami T."/>
            <person name="Toyoda A."/>
            <person name="Takaki Y."/>
            <person name="Nishi S."/>
            <person name="Hori S."/>
            <person name="Arai W."/>
            <person name="Tsubouchi T."/>
            <person name="Morono Y."/>
            <person name="Uchiyama I."/>
            <person name="Ito T."/>
            <person name="Fujiyama A."/>
            <person name="Inagaki F."/>
            <person name="Takami H."/>
        </authorList>
    </citation>
    <scope>NUCLEOTIDE SEQUENCE</scope>
    <source>
        <strain evidence="1">Expedition CK06-06</strain>
    </source>
</reference>
<organism evidence="1">
    <name type="scientific">marine sediment metagenome</name>
    <dbReference type="NCBI Taxonomy" id="412755"/>
    <lineage>
        <taxon>unclassified sequences</taxon>
        <taxon>metagenomes</taxon>
        <taxon>ecological metagenomes</taxon>
    </lineage>
</organism>
<gene>
    <name evidence="1" type="ORF">S01H1_57485</name>
</gene>